<gene>
    <name evidence="3" type="ORF">PFISCL1PPCAC_28987</name>
    <name evidence="2" type="ORF">PFISCL1PPCAC_4773</name>
</gene>
<evidence type="ECO:0000313" key="4">
    <source>
        <dbReference type="Proteomes" id="UP001432322"/>
    </source>
</evidence>
<evidence type="ECO:0000313" key="2">
    <source>
        <dbReference type="EMBL" id="GMT13476.1"/>
    </source>
</evidence>
<name>A0AAV5V401_9BILA</name>
<proteinExistence type="predicted"/>
<feature type="region of interest" description="Disordered" evidence="1">
    <location>
        <begin position="54"/>
        <end position="95"/>
    </location>
</feature>
<keyword evidence="4" id="KW-1185">Reference proteome</keyword>
<dbReference type="AlphaFoldDB" id="A0AAV5V401"/>
<feature type="compositionally biased region" description="Low complexity" evidence="1">
    <location>
        <begin position="54"/>
        <end position="75"/>
    </location>
</feature>
<dbReference type="EMBL" id="BTSY01000002">
    <property type="protein sequence ID" value="GMT13476.1"/>
    <property type="molecule type" value="Genomic_DNA"/>
</dbReference>
<feature type="non-terminal residue" evidence="2">
    <location>
        <position position="405"/>
    </location>
</feature>
<dbReference type="EMBL" id="BTSY01000228">
    <property type="protein sequence ID" value="GMT37690.1"/>
    <property type="molecule type" value="Genomic_DNA"/>
</dbReference>
<accession>A0AAV5V401</accession>
<dbReference type="Proteomes" id="UP001432322">
    <property type="component" value="Unassembled WGS sequence"/>
</dbReference>
<evidence type="ECO:0000313" key="3">
    <source>
        <dbReference type="EMBL" id="GMT37690.1"/>
    </source>
</evidence>
<reference evidence="2" key="1">
    <citation type="submission" date="2023-10" db="EMBL/GenBank/DDBJ databases">
        <title>Genome assembly of Pristionchus species.</title>
        <authorList>
            <person name="Yoshida K."/>
            <person name="Sommer R.J."/>
        </authorList>
    </citation>
    <scope>NUCLEOTIDE SEQUENCE</scope>
    <source>
        <strain evidence="2">RS5133</strain>
    </source>
</reference>
<comment type="caution">
    <text evidence="2">The sequence shown here is derived from an EMBL/GenBank/DDBJ whole genome shotgun (WGS) entry which is preliminary data.</text>
</comment>
<feature type="region of interest" description="Disordered" evidence="1">
    <location>
        <begin position="306"/>
        <end position="405"/>
    </location>
</feature>
<organism evidence="2 4">
    <name type="scientific">Pristionchus fissidentatus</name>
    <dbReference type="NCBI Taxonomy" id="1538716"/>
    <lineage>
        <taxon>Eukaryota</taxon>
        <taxon>Metazoa</taxon>
        <taxon>Ecdysozoa</taxon>
        <taxon>Nematoda</taxon>
        <taxon>Chromadorea</taxon>
        <taxon>Rhabditida</taxon>
        <taxon>Rhabditina</taxon>
        <taxon>Diplogasteromorpha</taxon>
        <taxon>Diplogasteroidea</taxon>
        <taxon>Neodiplogasteridae</taxon>
        <taxon>Pristionchus</taxon>
    </lineage>
</organism>
<protein>
    <submittedName>
        <fullName evidence="2">Uncharacterized protein</fullName>
    </submittedName>
</protein>
<evidence type="ECO:0000256" key="1">
    <source>
        <dbReference type="SAM" id="MobiDB-lite"/>
    </source>
</evidence>
<feature type="non-terminal residue" evidence="2">
    <location>
        <position position="1"/>
    </location>
</feature>
<sequence length="405" mass="43569">ENNANASFEQELSLDARKFAEGNLPMKSSTPIDKTNLFSPSPFRLSNLSSILGNSSRPGNITNSTTFSSSLNFDSPVSGQRSPQFHPKRDDGRTKKFSTHFCGEEVLGRIEPVAGVAVDPMESTSDETIANIKPSDFNFREWAQRERALKRPTIESEEFNNEAVTRQIVAAPQKDEIQEPLAPPVDTTVEKTADHYANTEIGVGCLAGSAHHLGLQKRKAQNDIYEPPPAPDSSDVPSPTLSLEAAARGATTNSTPVRVHQPPQHTRSIRMLFKNYLGGILGGVKLSSFCGNHTGIQTRSPEIQEKNALNDGSSPTNGVVHLGQGSNSEQGHGDDEGGTPLQLQQQQQIRRTTRDTRSNAHPVPVGPAVPEPDGLLHAAPASAPAVPNEAKPSTIAPTRDELPTP</sequence>
<feature type="region of interest" description="Disordered" evidence="1">
    <location>
        <begin position="246"/>
        <end position="266"/>
    </location>
</feature>